<keyword evidence="1" id="KW-1133">Transmembrane helix</keyword>
<keyword evidence="3" id="KW-1185">Reference proteome</keyword>
<keyword evidence="1" id="KW-0812">Transmembrane</keyword>
<dbReference type="AlphaFoldDB" id="A0A1I6Z300"/>
<sequence length="105" mass="11573">MTVLFFFAQLLLVSIFVSVVMAHLSARAPFLNTIGAFSTGLLGLAGGFAIAFVLFLLLNPDPTRDLDAQVPLLLRTLPITGFSVFFWAPAYVVLFNRLRRRKTVA</sequence>
<evidence type="ECO:0000313" key="2">
    <source>
        <dbReference type="EMBL" id="SFT57093.1"/>
    </source>
</evidence>
<proteinExistence type="predicted"/>
<reference evidence="2 3" key="1">
    <citation type="submission" date="2016-10" db="EMBL/GenBank/DDBJ databases">
        <authorList>
            <person name="de Groot N.N."/>
        </authorList>
    </citation>
    <scope>NUCLEOTIDE SEQUENCE [LARGE SCALE GENOMIC DNA]</scope>
    <source>
        <strain evidence="2 3">CGMCC 1.10959</strain>
    </source>
</reference>
<accession>A0A1I6Z300</accession>
<dbReference type="RefSeq" id="WP_139236285.1">
    <property type="nucleotide sequence ID" value="NZ_FPAW01000003.1"/>
</dbReference>
<feature type="transmembrane region" description="Helical" evidence="1">
    <location>
        <begin position="6"/>
        <end position="24"/>
    </location>
</feature>
<feature type="transmembrane region" description="Helical" evidence="1">
    <location>
        <begin position="77"/>
        <end position="95"/>
    </location>
</feature>
<feature type="transmembrane region" description="Helical" evidence="1">
    <location>
        <begin position="36"/>
        <end position="57"/>
    </location>
</feature>
<evidence type="ECO:0000256" key="1">
    <source>
        <dbReference type="SAM" id="Phobius"/>
    </source>
</evidence>
<keyword evidence="1" id="KW-0472">Membrane</keyword>
<dbReference type="STRING" id="999627.SAMN05216236_103195"/>
<gene>
    <name evidence="2" type="ORF">SAMN05216236_103195</name>
</gene>
<organism evidence="2 3">
    <name type="scientific">Sedimentitalea nanhaiensis</name>
    <dbReference type="NCBI Taxonomy" id="999627"/>
    <lineage>
        <taxon>Bacteria</taxon>
        <taxon>Pseudomonadati</taxon>
        <taxon>Pseudomonadota</taxon>
        <taxon>Alphaproteobacteria</taxon>
        <taxon>Rhodobacterales</taxon>
        <taxon>Paracoccaceae</taxon>
        <taxon>Sedimentitalea</taxon>
    </lineage>
</organism>
<dbReference type="EMBL" id="FPAW01000003">
    <property type="protein sequence ID" value="SFT57093.1"/>
    <property type="molecule type" value="Genomic_DNA"/>
</dbReference>
<name>A0A1I6Z300_9RHOB</name>
<protein>
    <submittedName>
        <fullName evidence="2">Uncharacterized protein</fullName>
    </submittedName>
</protein>
<dbReference type="OrthoDB" id="9918019at2"/>
<dbReference type="Proteomes" id="UP000182466">
    <property type="component" value="Unassembled WGS sequence"/>
</dbReference>
<evidence type="ECO:0000313" key="3">
    <source>
        <dbReference type="Proteomes" id="UP000182466"/>
    </source>
</evidence>